<evidence type="ECO:0000259" key="1">
    <source>
        <dbReference type="PROSITE" id="PS50943"/>
    </source>
</evidence>
<organism evidence="2 3">
    <name type="scientific">Candidatus Phycosocius bacilliformis</name>
    <dbReference type="NCBI Taxonomy" id="1445552"/>
    <lineage>
        <taxon>Bacteria</taxon>
        <taxon>Pseudomonadati</taxon>
        <taxon>Pseudomonadota</taxon>
        <taxon>Alphaproteobacteria</taxon>
        <taxon>Caulobacterales</taxon>
        <taxon>Caulobacterales incertae sedis</taxon>
        <taxon>Candidatus Phycosocius</taxon>
    </lineage>
</organism>
<dbReference type="Proteomes" id="UP000245086">
    <property type="component" value="Unassembled WGS sequence"/>
</dbReference>
<accession>A0A2P2EDR5</accession>
<keyword evidence="3" id="KW-1185">Reference proteome</keyword>
<dbReference type="Gene3D" id="1.10.260.40">
    <property type="entry name" value="lambda repressor-like DNA-binding domains"/>
    <property type="match status" value="1"/>
</dbReference>
<name>A0A2P2EDR5_9PROT</name>
<sequence length="135" mass="14981">MSNHRRSTSVDAYVGCRLKQRREDLGLSQEKLAELLGLSFQQVQKYERGLNRVGASRLFQLCNILRVEPSFFFDGLGLEPSPGVTEAPSDSETLSTANLLATPGALELLADYSRLGSQAKRRKVLELIKLLADDE</sequence>
<dbReference type="CDD" id="cd00093">
    <property type="entry name" value="HTH_XRE"/>
    <property type="match status" value="1"/>
</dbReference>
<protein>
    <recommendedName>
        <fullName evidence="1">HTH cro/C1-type domain-containing protein</fullName>
    </recommendedName>
</protein>
<evidence type="ECO:0000313" key="3">
    <source>
        <dbReference type="Proteomes" id="UP000245086"/>
    </source>
</evidence>
<dbReference type="InterPro" id="IPR010982">
    <property type="entry name" value="Lambda_DNA-bd_dom_sf"/>
</dbReference>
<dbReference type="PROSITE" id="PS50943">
    <property type="entry name" value="HTH_CROC1"/>
    <property type="match status" value="1"/>
</dbReference>
<dbReference type="InterPro" id="IPR001387">
    <property type="entry name" value="Cro/C1-type_HTH"/>
</dbReference>
<reference evidence="2 3" key="1">
    <citation type="journal article" date="2018" name="Genome Announc.">
        <title>Draft Genome Sequence of "Candidatus Phycosocius bacilliformis," an Alphaproteobacterial Ectosymbiont of the Hydrocarbon-Producing Green Alga Botryococcus braunii.</title>
        <authorList>
            <person name="Tanabe Y."/>
            <person name="Yamaguchi H."/>
            <person name="Watanabe M.M."/>
        </authorList>
    </citation>
    <scope>NUCLEOTIDE SEQUENCE [LARGE SCALE GENOMIC DNA]</scope>
    <source>
        <strain evidence="2 3">BOTRYCO-2</strain>
    </source>
</reference>
<dbReference type="SUPFAM" id="SSF47413">
    <property type="entry name" value="lambda repressor-like DNA-binding domains"/>
    <property type="match status" value="1"/>
</dbReference>
<dbReference type="Pfam" id="PF01381">
    <property type="entry name" value="HTH_3"/>
    <property type="match status" value="1"/>
</dbReference>
<proteinExistence type="predicted"/>
<comment type="caution">
    <text evidence="2">The sequence shown here is derived from an EMBL/GenBank/DDBJ whole genome shotgun (WGS) entry which is preliminary data.</text>
</comment>
<dbReference type="EMBL" id="BFBR01000011">
    <property type="protein sequence ID" value="GBF59190.1"/>
    <property type="molecule type" value="Genomic_DNA"/>
</dbReference>
<gene>
    <name evidence="2" type="ORF">PbB2_02882</name>
</gene>
<evidence type="ECO:0000313" key="2">
    <source>
        <dbReference type="EMBL" id="GBF59190.1"/>
    </source>
</evidence>
<dbReference type="OrthoDB" id="9797172at2"/>
<dbReference type="SMART" id="SM00530">
    <property type="entry name" value="HTH_XRE"/>
    <property type="match status" value="1"/>
</dbReference>
<dbReference type="AlphaFoldDB" id="A0A2P2EDR5"/>
<dbReference type="GO" id="GO:0003677">
    <property type="term" value="F:DNA binding"/>
    <property type="evidence" value="ECO:0007669"/>
    <property type="project" value="InterPro"/>
</dbReference>
<feature type="domain" description="HTH cro/C1-type" evidence="1">
    <location>
        <begin position="18"/>
        <end position="72"/>
    </location>
</feature>
<dbReference type="RefSeq" id="WP_108986085.1">
    <property type="nucleotide sequence ID" value="NZ_BFBR01000011.1"/>
</dbReference>